<keyword evidence="5" id="KW-1185">Reference proteome</keyword>
<gene>
    <name evidence="4" type="ORF">GCM10022278_08170</name>
</gene>
<dbReference type="InterPro" id="IPR001509">
    <property type="entry name" value="Epimerase_deHydtase"/>
</dbReference>
<evidence type="ECO:0000259" key="2">
    <source>
        <dbReference type="Pfam" id="PF01370"/>
    </source>
</evidence>
<evidence type="ECO:0000256" key="1">
    <source>
        <dbReference type="ARBA" id="ARBA00009353"/>
    </source>
</evidence>
<comment type="caution">
    <text evidence="4">The sequence shown here is derived from an EMBL/GenBank/DDBJ whole genome shotgun (WGS) entry which is preliminary data.</text>
</comment>
<dbReference type="Proteomes" id="UP001501337">
    <property type="component" value="Unassembled WGS sequence"/>
</dbReference>
<dbReference type="Pfam" id="PF08338">
    <property type="entry name" value="DUF1731"/>
    <property type="match status" value="1"/>
</dbReference>
<comment type="similarity">
    <text evidence="1">Belongs to the NAD(P)-dependent epimerase/dehydratase family. SDR39U1 subfamily.</text>
</comment>
<evidence type="ECO:0000259" key="3">
    <source>
        <dbReference type="Pfam" id="PF08338"/>
    </source>
</evidence>
<protein>
    <submittedName>
        <fullName evidence="4">TIGR01777 family oxidoreductase</fullName>
    </submittedName>
</protein>
<sequence length="345" mass="37586">MNDALTHVLLTGGTGFVGTHLIDRLLRGKTGSGTSSEGGRLLVSVLTRNPDDAVKQFTRQFSDLDVSISPLVTTDVRSLAASQRHGILCIDRLDQLSDLAAPEAVINLAGAGIADKRWSDSRKQVLRDSRIHTTEQLIGWLTTRDTRPRVLVSASAVGFYGAQGDRPVTDDTAPHPEFQHEMCADWEQAALQAEKLGIRVFIPRIAPVLGRSTRGKLEGFLKRLVPPFRFGLGGPIGDGQHWMPWIHVSDLCKLILTALEDERFSGPMLACAPDTRRNADFAKTLGATLHRPAILPLPAFALKLGFGEMSRLLLTGQQATPKAVEALGFEFDYPTLDKALKAVLD</sequence>
<dbReference type="InterPro" id="IPR013549">
    <property type="entry name" value="DUF1731"/>
</dbReference>
<dbReference type="InterPro" id="IPR036291">
    <property type="entry name" value="NAD(P)-bd_dom_sf"/>
</dbReference>
<dbReference type="EMBL" id="BAABBO010000001">
    <property type="protein sequence ID" value="GAA3951399.1"/>
    <property type="molecule type" value="Genomic_DNA"/>
</dbReference>
<evidence type="ECO:0000313" key="4">
    <source>
        <dbReference type="EMBL" id="GAA3951399.1"/>
    </source>
</evidence>
<dbReference type="Gene3D" id="3.40.50.720">
    <property type="entry name" value="NAD(P)-binding Rossmann-like Domain"/>
    <property type="match status" value="1"/>
</dbReference>
<dbReference type="Pfam" id="PF01370">
    <property type="entry name" value="Epimerase"/>
    <property type="match status" value="1"/>
</dbReference>
<feature type="domain" description="NAD-dependent epimerase/dehydratase" evidence="2">
    <location>
        <begin position="8"/>
        <end position="261"/>
    </location>
</feature>
<evidence type="ECO:0000313" key="5">
    <source>
        <dbReference type="Proteomes" id="UP001501337"/>
    </source>
</evidence>
<feature type="domain" description="DUF1731" evidence="3">
    <location>
        <begin position="297"/>
        <end position="342"/>
    </location>
</feature>
<dbReference type="PANTHER" id="PTHR11092">
    <property type="entry name" value="SUGAR NUCLEOTIDE EPIMERASE RELATED"/>
    <property type="match status" value="1"/>
</dbReference>
<dbReference type="InterPro" id="IPR010099">
    <property type="entry name" value="SDR39U1"/>
</dbReference>
<organism evidence="4 5">
    <name type="scientific">Allohahella marinimesophila</name>
    <dbReference type="NCBI Taxonomy" id="1054972"/>
    <lineage>
        <taxon>Bacteria</taxon>
        <taxon>Pseudomonadati</taxon>
        <taxon>Pseudomonadota</taxon>
        <taxon>Gammaproteobacteria</taxon>
        <taxon>Oceanospirillales</taxon>
        <taxon>Hahellaceae</taxon>
        <taxon>Allohahella</taxon>
    </lineage>
</organism>
<dbReference type="RefSeq" id="WP_344803531.1">
    <property type="nucleotide sequence ID" value="NZ_BAABBO010000001.1"/>
</dbReference>
<dbReference type="PANTHER" id="PTHR11092:SF0">
    <property type="entry name" value="EPIMERASE FAMILY PROTEIN SDR39U1"/>
    <property type="match status" value="1"/>
</dbReference>
<accession>A0ABP7NPF3</accession>
<reference evidence="5" key="1">
    <citation type="journal article" date="2019" name="Int. J. Syst. Evol. Microbiol.">
        <title>The Global Catalogue of Microorganisms (GCM) 10K type strain sequencing project: providing services to taxonomists for standard genome sequencing and annotation.</title>
        <authorList>
            <consortium name="The Broad Institute Genomics Platform"/>
            <consortium name="The Broad Institute Genome Sequencing Center for Infectious Disease"/>
            <person name="Wu L."/>
            <person name="Ma J."/>
        </authorList>
    </citation>
    <scope>NUCLEOTIDE SEQUENCE [LARGE SCALE GENOMIC DNA]</scope>
    <source>
        <strain evidence="5">JCM 17555</strain>
    </source>
</reference>
<name>A0ABP7NPF3_9GAMM</name>
<dbReference type="NCBIfam" id="TIGR01777">
    <property type="entry name" value="yfcH"/>
    <property type="match status" value="1"/>
</dbReference>
<dbReference type="SUPFAM" id="SSF51735">
    <property type="entry name" value="NAD(P)-binding Rossmann-fold domains"/>
    <property type="match status" value="1"/>
</dbReference>
<proteinExistence type="inferred from homology"/>